<comment type="caution">
    <text evidence="4">The sequence shown here is derived from an EMBL/GenBank/DDBJ whole genome shotgun (WGS) entry which is preliminary data.</text>
</comment>
<name>A0A7Y9IDC1_9ACTN</name>
<evidence type="ECO:0000313" key="5">
    <source>
        <dbReference type="Proteomes" id="UP000569914"/>
    </source>
</evidence>
<evidence type="ECO:0000256" key="2">
    <source>
        <dbReference type="SAM" id="MobiDB-lite"/>
    </source>
</evidence>
<organism evidence="4 5">
    <name type="scientific">Microlunatus parietis</name>
    <dbReference type="NCBI Taxonomy" id="682979"/>
    <lineage>
        <taxon>Bacteria</taxon>
        <taxon>Bacillati</taxon>
        <taxon>Actinomycetota</taxon>
        <taxon>Actinomycetes</taxon>
        <taxon>Propionibacteriales</taxon>
        <taxon>Propionibacteriaceae</taxon>
        <taxon>Microlunatus</taxon>
    </lineage>
</organism>
<comment type="similarity">
    <text evidence="1">Belongs to the AHA1 family.</text>
</comment>
<sequence>MTDLSLRARIAAHVSRVQRALTDSAEATTWLADHADLAPADRRYEFWGRSTPQGERGRQQLLAWHPERELAFRWRLDDVDTTVTLAFEPDVDHGTTLTLTQTDLPGMDELMAPTGRRDGRHSMHTFWPLAIANLAEHVEGRPLTPRADFGPDRKPEIRISIDIDDAADRVFDSLIQPKIIERWFGWEALVEPRVGGRIQLGVDGKIFEFEPGKRLSAADDEGSIVRWELAESDGHTHLTFVQSGYRNDELDNAAQHEAGWLAALAELKRMHELGDSWTPLTTEFGGESSAEGDVDDLPGDGEAGGRSR</sequence>
<evidence type="ECO:0000313" key="4">
    <source>
        <dbReference type="EMBL" id="NYE74496.1"/>
    </source>
</evidence>
<feature type="domain" description="Activator of Hsp90 ATPase homologue 1/2-like C-terminal" evidence="3">
    <location>
        <begin position="12"/>
        <end position="139"/>
    </location>
</feature>
<dbReference type="Gene3D" id="3.30.530.20">
    <property type="match status" value="2"/>
</dbReference>
<evidence type="ECO:0000256" key="1">
    <source>
        <dbReference type="ARBA" id="ARBA00006817"/>
    </source>
</evidence>
<gene>
    <name evidence="4" type="ORF">BKA15_005825</name>
</gene>
<dbReference type="Pfam" id="PF08327">
    <property type="entry name" value="AHSA1"/>
    <property type="match status" value="2"/>
</dbReference>
<dbReference type="InterPro" id="IPR013538">
    <property type="entry name" value="ASHA1/2-like_C"/>
</dbReference>
<dbReference type="CDD" id="cd07814">
    <property type="entry name" value="SRPBCC_CalC_Aha1-like"/>
    <property type="match status" value="1"/>
</dbReference>
<accession>A0A7Y9IDC1</accession>
<protein>
    <submittedName>
        <fullName evidence="4">Uncharacterized protein YndB with AHSA1/START domain</fullName>
    </submittedName>
</protein>
<dbReference type="EMBL" id="JACCBU010000001">
    <property type="protein sequence ID" value="NYE74496.1"/>
    <property type="molecule type" value="Genomic_DNA"/>
</dbReference>
<feature type="compositionally biased region" description="Acidic residues" evidence="2">
    <location>
        <begin position="290"/>
        <end position="299"/>
    </location>
</feature>
<dbReference type="AlphaFoldDB" id="A0A7Y9IDC1"/>
<dbReference type="InterPro" id="IPR023393">
    <property type="entry name" value="START-like_dom_sf"/>
</dbReference>
<dbReference type="SUPFAM" id="SSF55961">
    <property type="entry name" value="Bet v1-like"/>
    <property type="match status" value="2"/>
</dbReference>
<proteinExistence type="inferred from homology"/>
<keyword evidence="5" id="KW-1185">Reference proteome</keyword>
<feature type="region of interest" description="Disordered" evidence="2">
    <location>
        <begin position="278"/>
        <end position="308"/>
    </location>
</feature>
<dbReference type="Proteomes" id="UP000569914">
    <property type="component" value="Unassembled WGS sequence"/>
</dbReference>
<reference evidence="4 5" key="1">
    <citation type="submission" date="2020-07" db="EMBL/GenBank/DDBJ databases">
        <title>Sequencing the genomes of 1000 actinobacteria strains.</title>
        <authorList>
            <person name="Klenk H.-P."/>
        </authorList>
    </citation>
    <scope>NUCLEOTIDE SEQUENCE [LARGE SCALE GENOMIC DNA]</scope>
    <source>
        <strain evidence="4 5">DSM 22083</strain>
    </source>
</reference>
<dbReference type="RefSeq" id="WP_179756846.1">
    <property type="nucleotide sequence ID" value="NZ_JACCBU010000001.1"/>
</dbReference>
<evidence type="ECO:0000259" key="3">
    <source>
        <dbReference type="Pfam" id="PF08327"/>
    </source>
</evidence>
<feature type="domain" description="Activator of Hsp90 ATPase homologue 1/2-like C-terminal" evidence="3">
    <location>
        <begin position="167"/>
        <end position="271"/>
    </location>
</feature>